<dbReference type="Proteomes" id="UP000052978">
    <property type="component" value="Unassembled WGS sequence"/>
</dbReference>
<proteinExistence type="predicted"/>
<evidence type="ECO:0000256" key="1">
    <source>
        <dbReference type="SAM" id="MobiDB-lite"/>
    </source>
</evidence>
<name>S7PG86_MYOBR</name>
<keyword evidence="3" id="KW-1185">Reference proteome</keyword>
<accession>S7PG86</accession>
<evidence type="ECO:0000313" key="2">
    <source>
        <dbReference type="EMBL" id="EPQ09553.1"/>
    </source>
</evidence>
<gene>
    <name evidence="2" type="ORF">D623_10022983</name>
</gene>
<protein>
    <submittedName>
        <fullName evidence="2">Uncharacterized protein</fullName>
    </submittedName>
</protein>
<dbReference type="EMBL" id="KE162789">
    <property type="protein sequence ID" value="EPQ09553.1"/>
    <property type="molecule type" value="Genomic_DNA"/>
</dbReference>
<feature type="region of interest" description="Disordered" evidence="1">
    <location>
        <begin position="37"/>
        <end position="91"/>
    </location>
</feature>
<dbReference type="AlphaFoldDB" id="S7PG86"/>
<reference evidence="2 3" key="1">
    <citation type="journal article" date="2013" name="Nat. Commun.">
        <title>Genome analysis reveals insights into physiology and longevity of the Brandt's bat Myotis brandtii.</title>
        <authorList>
            <person name="Seim I."/>
            <person name="Fang X."/>
            <person name="Xiong Z."/>
            <person name="Lobanov A.V."/>
            <person name="Huang Z."/>
            <person name="Ma S."/>
            <person name="Feng Y."/>
            <person name="Turanov A.A."/>
            <person name="Zhu Y."/>
            <person name="Lenz T.L."/>
            <person name="Gerashchenko M.V."/>
            <person name="Fan D."/>
            <person name="Hee Yim S."/>
            <person name="Yao X."/>
            <person name="Jordan D."/>
            <person name="Xiong Y."/>
            <person name="Ma Y."/>
            <person name="Lyapunov A.N."/>
            <person name="Chen G."/>
            <person name="Kulakova O.I."/>
            <person name="Sun Y."/>
            <person name="Lee S.G."/>
            <person name="Bronson R.T."/>
            <person name="Moskalev A.A."/>
            <person name="Sunyaev S.R."/>
            <person name="Zhang G."/>
            <person name="Krogh A."/>
            <person name="Wang J."/>
            <person name="Gladyshev V.N."/>
        </authorList>
    </citation>
    <scope>NUCLEOTIDE SEQUENCE [LARGE SCALE GENOMIC DNA]</scope>
</reference>
<organism evidence="2 3">
    <name type="scientific">Myotis brandtii</name>
    <name type="common">Brandt's bat</name>
    <dbReference type="NCBI Taxonomy" id="109478"/>
    <lineage>
        <taxon>Eukaryota</taxon>
        <taxon>Metazoa</taxon>
        <taxon>Chordata</taxon>
        <taxon>Craniata</taxon>
        <taxon>Vertebrata</taxon>
        <taxon>Euteleostomi</taxon>
        <taxon>Mammalia</taxon>
        <taxon>Eutheria</taxon>
        <taxon>Laurasiatheria</taxon>
        <taxon>Chiroptera</taxon>
        <taxon>Yangochiroptera</taxon>
        <taxon>Vespertilionidae</taxon>
        <taxon>Myotis</taxon>
    </lineage>
</organism>
<sequence>MAGSKDKVDDIPFDIREASRQDLSTSRVLLLRSVLHLRPPPNLPIQPRTQKPSQDPGDDACVRGLAYGEALHPGGKKQKRAEERPSGQATS</sequence>
<evidence type="ECO:0000313" key="3">
    <source>
        <dbReference type="Proteomes" id="UP000052978"/>
    </source>
</evidence>